<organism evidence="1 2">
    <name type="scientific">Chaetomium tenue</name>
    <dbReference type="NCBI Taxonomy" id="1854479"/>
    <lineage>
        <taxon>Eukaryota</taxon>
        <taxon>Fungi</taxon>
        <taxon>Dikarya</taxon>
        <taxon>Ascomycota</taxon>
        <taxon>Pezizomycotina</taxon>
        <taxon>Sordariomycetes</taxon>
        <taxon>Sordariomycetidae</taxon>
        <taxon>Sordariales</taxon>
        <taxon>Chaetomiaceae</taxon>
        <taxon>Chaetomium</taxon>
    </lineage>
</organism>
<dbReference type="EMBL" id="JAGIZQ010000008">
    <property type="protein sequence ID" value="KAH6613305.1"/>
    <property type="molecule type" value="Genomic_DNA"/>
</dbReference>
<comment type="caution">
    <text evidence="1">The sequence shown here is derived from an EMBL/GenBank/DDBJ whole genome shotgun (WGS) entry which is preliminary data.</text>
</comment>
<accession>A0ACB7NU78</accession>
<name>A0ACB7NU78_9PEZI</name>
<reference evidence="1 2" key="1">
    <citation type="journal article" date="2021" name="Nat. Commun.">
        <title>Genetic determinants of endophytism in the Arabidopsis root mycobiome.</title>
        <authorList>
            <person name="Mesny F."/>
            <person name="Miyauchi S."/>
            <person name="Thiergart T."/>
            <person name="Pickel B."/>
            <person name="Atanasova L."/>
            <person name="Karlsson M."/>
            <person name="Huettel B."/>
            <person name="Barry K.W."/>
            <person name="Haridas S."/>
            <person name="Chen C."/>
            <person name="Bauer D."/>
            <person name="Andreopoulos W."/>
            <person name="Pangilinan J."/>
            <person name="LaButti K."/>
            <person name="Riley R."/>
            <person name="Lipzen A."/>
            <person name="Clum A."/>
            <person name="Drula E."/>
            <person name="Henrissat B."/>
            <person name="Kohler A."/>
            <person name="Grigoriev I.V."/>
            <person name="Martin F.M."/>
            <person name="Hacquard S."/>
        </authorList>
    </citation>
    <scope>NUCLEOTIDE SEQUENCE [LARGE SCALE GENOMIC DNA]</scope>
    <source>
        <strain evidence="1 2">MPI-SDFR-AT-0079</strain>
    </source>
</reference>
<proteinExistence type="predicted"/>
<protein>
    <submittedName>
        <fullName evidence="1">Uncharacterized protein</fullName>
    </submittedName>
</protein>
<gene>
    <name evidence="1" type="ORF">F5144DRAFT_587268</name>
</gene>
<dbReference type="Proteomes" id="UP000724584">
    <property type="component" value="Unassembled WGS sequence"/>
</dbReference>
<sequence>MEQHTGTHGLIADLPSYQDAITRPDWLEFVAPYIPPRDYPRLCLVSQRFYHQFAPRLWNDPFAIVGLLNPDCDPKWLLRFVNHAVSVRTATLSNFIRSYDTRRFFAGADDPVSQHAGASGTTPLSVVLFTIATRFHRLRCIFLDDHPNLEPEPPVNPLTSNRLLPLEPPLLLSIARCRVDLPSSFFATPYLRSLVYLGVSDMPGSLKSPLAQRTISQANLPSLRILKAQGREMDNATATLLFKAFWEQLWSVDLSRNKLGDGILDVMHQFSFPSQTSRSDHFAVEGRLSGHSVGTTSFGKFYAVRESNGSATFSHPHRHVADAPHYTLNAEDGFHPVSSPRLNGRVKIRSDSPDGMKSIFSGNAGYHAPSIESVHALDTCRGHQGVTHLYLNGNNISAAGLARMIRSSPGQLQRLECDAVAFRLPEAAPPSWLSRAKLSGTLGWAHVFRPVFSANLQVLRIHHSVVTQLLSLELDGLSPLANQWVAETQLLPRAELAYPEAFVPDMNPRLQSLVLTRIPRYSAGPLIDKLINFLRLASIQERAIQDIKTADRHGPVTLLGLRHIRLEFEPDLGDELGDESDPDLDFGAAAVMDDATNEFSFFGESAWSPSPLPKPPPPSSTVPAVKRQPPVPTLHITPSPGPEPGPTPEPQSARPQPRPQHPPSYSFSHTINTPSPETPASRETHPAPPDHQDHPENELHTWLWNGSSHSAQVWTGPANNPTTPRDQQQKQKQKQNEEPTPPTTTTAIHEYARLVRTHPRLKTDPVPATPCHIAAGVPANLTHGDGEEDGGGERGDGGLTVLFSAAWECILCPPARDNANSISSGGTGSSGGGSGSIGRGEALLSSSSLPSSSFAAKPTLPTRAQLRGMRDVVAAIKEYRGRTRRAWEGLKREREAAGGGGEVVKLGEPHFHWGGRLEVEVDGAGAWSQSRYWR</sequence>
<evidence type="ECO:0000313" key="2">
    <source>
        <dbReference type="Proteomes" id="UP000724584"/>
    </source>
</evidence>
<keyword evidence="2" id="KW-1185">Reference proteome</keyword>
<evidence type="ECO:0000313" key="1">
    <source>
        <dbReference type="EMBL" id="KAH6613305.1"/>
    </source>
</evidence>